<name>A0A9Q9ATG3_9PEZI</name>
<organism evidence="1 2">
    <name type="scientific">Septoria linicola</name>
    <dbReference type="NCBI Taxonomy" id="215465"/>
    <lineage>
        <taxon>Eukaryota</taxon>
        <taxon>Fungi</taxon>
        <taxon>Dikarya</taxon>
        <taxon>Ascomycota</taxon>
        <taxon>Pezizomycotina</taxon>
        <taxon>Dothideomycetes</taxon>
        <taxon>Dothideomycetidae</taxon>
        <taxon>Mycosphaerellales</taxon>
        <taxon>Mycosphaerellaceae</taxon>
        <taxon>Septoria</taxon>
    </lineage>
</organism>
<gene>
    <name evidence="1" type="ORF">Slin15195_G055590</name>
</gene>
<reference evidence="1" key="1">
    <citation type="submission" date="2022-06" db="EMBL/GenBank/DDBJ databases">
        <title>Complete genome sequences of two strains of the flax pathogen Septoria linicola.</title>
        <authorList>
            <person name="Lapalu N."/>
            <person name="Simon A."/>
            <person name="Demenou B."/>
            <person name="Paumier D."/>
            <person name="Guillot M.-P."/>
            <person name="Gout L."/>
            <person name="Valade R."/>
        </authorList>
    </citation>
    <scope>NUCLEOTIDE SEQUENCE</scope>
    <source>
        <strain evidence="1">SE15195</strain>
    </source>
</reference>
<proteinExistence type="predicted"/>
<keyword evidence="2" id="KW-1185">Reference proteome</keyword>
<dbReference type="Proteomes" id="UP001056384">
    <property type="component" value="Chromosome 4"/>
</dbReference>
<protein>
    <recommendedName>
        <fullName evidence="3">F-box domain-containing protein</fullName>
    </recommendedName>
</protein>
<evidence type="ECO:0000313" key="2">
    <source>
        <dbReference type="Proteomes" id="UP001056384"/>
    </source>
</evidence>
<evidence type="ECO:0008006" key="3">
    <source>
        <dbReference type="Google" id="ProtNLM"/>
    </source>
</evidence>
<dbReference type="EMBL" id="CP099421">
    <property type="protein sequence ID" value="USW52240.1"/>
    <property type="molecule type" value="Genomic_DNA"/>
</dbReference>
<dbReference type="AlphaFoldDB" id="A0A9Q9ATG3"/>
<evidence type="ECO:0000313" key="1">
    <source>
        <dbReference type="EMBL" id="USW52240.1"/>
    </source>
</evidence>
<sequence>MATVAVQSLPSQLSLSALPAEVVLEILPYIPYSAHGFRCLCLTCAKLNILIKHHEHGLVRDIKSCQVSPAQLRLFPSLKTDTFAGLDTLHKRLDTLDDLHEQWLKITSHGPELDWLKGRWELIHKTGLLLLHRLQDSGSYCHKVALINGLPATSLACLLFKLISSIKILRIYGPSPINGNFQSGDIMARSDIELAFEEMLLQHGPEFFIAMLKAGKPDTEEKGLWAVDALTTEIAGMIERQSTVSADGIPRPPTLTSCMRRAFAAKLGCHISQNVGKMWEILSSTSFDEIDEAKMAKAVNGEDVGKGGLKRIF</sequence>
<accession>A0A9Q9ATG3</accession>
<dbReference type="OrthoDB" id="5372859at2759"/>